<keyword evidence="3" id="KW-1185">Reference proteome</keyword>
<feature type="compositionally biased region" description="Polar residues" evidence="1">
    <location>
        <begin position="1"/>
        <end position="23"/>
    </location>
</feature>
<gene>
    <name evidence="2" type="ORF">HAX54_027930</name>
</gene>
<dbReference type="Proteomes" id="UP000823775">
    <property type="component" value="Unassembled WGS sequence"/>
</dbReference>
<dbReference type="EMBL" id="JACEIK010000341">
    <property type="protein sequence ID" value="MCD7455356.1"/>
    <property type="molecule type" value="Genomic_DNA"/>
</dbReference>
<reference evidence="2 3" key="1">
    <citation type="journal article" date="2021" name="BMC Genomics">
        <title>Datura genome reveals duplications of psychoactive alkaloid biosynthetic genes and high mutation rate following tissue culture.</title>
        <authorList>
            <person name="Rajewski A."/>
            <person name="Carter-House D."/>
            <person name="Stajich J."/>
            <person name="Litt A."/>
        </authorList>
    </citation>
    <scope>NUCLEOTIDE SEQUENCE [LARGE SCALE GENOMIC DNA]</scope>
    <source>
        <strain evidence="2">AR-01</strain>
    </source>
</reference>
<accession>A0ABS8S941</accession>
<comment type="caution">
    <text evidence="2">The sequence shown here is derived from an EMBL/GenBank/DDBJ whole genome shotgun (WGS) entry which is preliminary data.</text>
</comment>
<feature type="compositionally biased region" description="Basic residues" evidence="1">
    <location>
        <begin position="60"/>
        <end position="72"/>
    </location>
</feature>
<feature type="region of interest" description="Disordered" evidence="1">
    <location>
        <begin position="1"/>
        <end position="107"/>
    </location>
</feature>
<evidence type="ECO:0000313" key="2">
    <source>
        <dbReference type="EMBL" id="MCD7455356.1"/>
    </source>
</evidence>
<proteinExistence type="predicted"/>
<organism evidence="2 3">
    <name type="scientific">Datura stramonium</name>
    <name type="common">Jimsonweed</name>
    <name type="synonym">Common thornapple</name>
    <dbReference type="NCBI Taxonomy" id="4076"/>
    <lineage>
        <taxon>Eukaryota</taxon>
        <taxon>Viridiplantae</taxon>
        <taxon>Streptophyta</taxon>
        <taxon>Embryophyta</taxon>
        <taxon>Tracheophyta</taxon>
        <taxon>Spermatophyta</taxon>
        <taxon>Magnoliopsida</taxon>
        <taxon>eudicotyledons</taxon>
        <taxon>Gunneridae</taxon>
        <taxon>Pentapetalae</taxon>
        <taxon>asterids</taxon>
        <taxon>lamiids</taxon>
        <taxon>Solanales</taxon>
        <taxon>Solanaceae</taxon>
        <taxon>Solanoideae</taxon>
        <taxon>Datureae</taxon>
        <taxon>Datura</taxon>
    </lineage>
</organism>
<protein>
    <submittedName>
        <fullName evidence="2">Uncharacterized protein</fullName>
    </submittedName>
</protein>
<evidence type="ECO:0000256" key="1">
    <source>
        <dbReference type="SAM" id="MobiDB-lite"/>
    </source>
</evidence>
<sequence>MSFNSDSSTTNRDWIFPSQSFNLPRTPARRFSSPYPRTTSFQNSLSPPPPNSTSPAVPRTLRRRISHRHRTVKPGSSVDAVRDEIHGKSNDVTVQSEECPSSGNKTTSVGKKFTGFFRRLTVPRQAACIIAEVSARLPCTAATTAPSSPN</sequence>
<evidence type="ECO:0000313" key="3">
    <source>
        <dbReference type="Proteomes" id="UP000823775"/>
    </source>
</evidence>
<feature type="compositionally biased region" description="Basic and acidic residues" evidence="1">
    <location>
        <begin position="80"/>
        <end position="89"/>
    </location>
</feature>
<feature type="compositionally biased region" description="Polar residues" evidence="1">
    <location>
        <begin position="90"/>
        <end position="107"/>
    </location>
</feature>
<name>A0ABS8S941_DATST</name>